<keyword evidence="12" id="KW-0479">Metal-binding</keyword>
<dbReference type="Pfam" id="PF01532">
    <property type="entry name" value="Glyco_hydro_47"/>
    <property type="match status" value="1"/>
</dbReference>
<name>A0A1U7LM67_NEOID</name>
<dbReference type="InterPro" id="IPR012341">
    <property type="entry name" value="6hp_glycosidase-like_sf"/>
</dbReference>
<dbReference type="GO" id="GO:0004571">
    <property type="term" value="F:mannosyl-oligosaccharide 1,2-alpha-mannosidase activity"/>
    <property type="evidence" value="ECO:0007669"/>
    <property type="project" value="UniProtKB-EC"/>
</dbReference>
<keyword evidence="5 14" id="KW-0378">Hydrolase</keyword>
<feature type="active site" description="Proton donor" evidence="11">
    <location>
        <position position="267"/>
    </location>
</feature>
<gene>
    <name evidence="15" type="ORF">NEOLI_004173</name>
</gene>
<evidence type="ECO:0000256" key="14">
    <source>
        <dbReference type="RuleBase" id="RU361193"/>
    </source>
</evidence>
<evidence type="ECO:0000256" key="9">
    <source>
        <dbReference type="ARBA" id="ARBA00047669"/>
    </source>
</evidence>
<evidence type="ECO:0000256" key="13">
    <source>
        <dbReference type="PIRSR" id="PIRSR601382-3"/>
    </source>
</evidence>
<evidence type="ECO:0000256" key="7">
    <source>
        <dbReference type="ARBA" id="ARBA00023180"/>
    </source>
</evidence>
<dbReference type="Gene3D" id="1.50.10.10">
    <property type="match status" value="1"/>
</dbReference>
<dbReference type="InterPro" id="IPR036026">
    <property type="entry name" value="Seven-hairpin_glycosidases"/>
</dbReference>
<feature type="binding site" evidence="12">
    <location>
        <position position="403"/>
    </location>
    <ligand>
        <name>Ca(2+)</name>
        <dbReference type="ChEBI" id="CHEBI:29108"/>
    </ligand>
</feature>
<comment type="similarity">
    <text evidence="3 14">Belongs to the glycosyl hydrolase 47 family.</text>
</comment>
<evidence type="ECO:0000256" key="12">
    <source>
        <dbReference type="PIRSR" id="PIRSR601382-2"/>
    </source>
</evidence>
<comment type="catalytic activity">
    <reaction evidence="9">
        <text>N(4)-(alpha-D-Man-(1-&gt;2)-alpha-D-Man-(1-&gt;2)-alpha-D-Man-(1-&gt;3)-[alpha-D-Man-(1-&gt;3)-[alpha-D-Man-(1-&gt;2)-alpha-D-Man-(1-&gt;6)]-alpha-D-Man-(1-&gt;6)]-beta-D-Man-(1-&gt;4)-beta-D-GlcNAc-(1-&gt;4)-beta-D-GlcNAc)-L-asparaginyl-[protein] (N-glucan mannose isomer 8A1,2,3B1,3) + 3 H2O = N(4)-(alpha-D-Man-(1-&gt;3)-[alpha-D-Man-(1-&gt;3)-[alpha-D-Man-(1-&gt;6)]-alpha-D-Man-(1-&gt;6)]-beta-D-Man-(1-&gt;4)-beta-D-GlcNAc-(1-&gt;4)-beta-D-GlcNAc)-L-asparaginyl-[protein] (N-glucan mannose isomer 5A1,2) + 3 beta-D-mannose</text>
        <dbReference type="Rhea" id="RHEA:56028"/>
        <dbReference type="Rhea" id="RHEA-COMP:14358"/>
        <dbReference type="Rhea" id="RHEA-COMP:14367"/>
        <dbReference type="ChEBI" id="CHEBI:15377"/>
        <dbReference type="ChEBI" id="CHEBI:28563"/>
        <dbReference type="ChEBI" id="CHEBI:59087"/>
        <dbReference type="ChEBI" id="CHEBI:60628"/>
        <dbReference type="EC" id="3.2.1.113"/>
    </reaction>
</comment>
<dbReference type="GO" id="GO:0005783">
    <property type="term" value="C:endoplasmic reticulum"/>
    <property type="evidence" value="ECO:0007669"/>
    <property type="project" value="TreeGrafter"/>
</dbReference>
<evidence type="ECO:0000313" key="16">
    <source>
        <dbReference type="Proteomes" id="UP000186594"/>
    </source>
</evidence>
<dbReference type="EMBL" id="LXFE01001387">
    <property type="protein sequence ID" value="OLL23642.1"/>
    <property type="molecule type" value="Genomic_DNA"/>
</dbReference>
<evidence type="ECO:0000256" key="4">
    <source>
        <dbReference type="ARBA" id="ARBA00022729"/>
    </source>
</evidence>
<keyword evidence="4" id="KW-0732">Signal</keyword>
<feature type="active site" description="Proton donor" evidence="11">
    <location>
        <position position="30"/>
    </location>
</feature>
<dbReference type="GO" id="GO:0005509">
    <property type="term" value="F:calcium ion binding"/>
    <property type="evidence" value="ECO:0007669"/>
    <property type="project" value="InterPro"/>
</dbReference>
<sequence>MNLEDEIKEADSYIRTIDWKDAIGSVDPFETIIRFLGGLVSAYDISHSSIYLDKAVKLAKETLTPMMGAAMGACMQKFLINQGNGYISAARAGTNWLEFYRLSQQTNSPEFHDLASKEWEILINPPVDGPLGKALINGPVERITGLQLNGEISFGAEGDSYYEYLIKAWIMAPLTETALYRDRWVEAIETAMRNLSVTTREGHTFLAMWKGNHNLEYTFGHLGCFIGGNVVLGARALLREDFMKWGEELIAGCHHTYASTPTGLGPECIFPFTCFAKYQVFRFVPADEPLPVLAADQQEQLAKWGFWIVDGSYGLRPEVIESYFYGWRITGNVKYREWAWDAFLALSLWTKAEYGHAQLADVITGQQRQTAQESFWYAETLKYLYLCFDEPERWSLDDWVFNTGMYNSQLS</sequence>
<dbReference type="PANTHER" id="PTHR11742">
    <property type="entry name" value="MANNOSYL-OLIGOSACCHARIDE ALPHA-1,2-MANNOSIDASE-RELATED"/>
    <property type="match status" value="1"/>
</dbReference>
<dbReference type="PRINTS" id="PR00747">
    <property type="entry name" value="GLYHDRLASE47"/>
</dbReference>
<evidence type="ECO:0000256" key="2">
    <source>
        <dbReference type="ARBA" id="ARBA00004922"/>
    </source>
</evidence>
<dbReference type="GO" id="GO:0036503">
    <property type="term" value="P:ERAD pathway"/>
    <property type="evidence" value="ECO:0007669"/>
    <property type="project" value="UniProtKB-ARBA"/>
</dbReference>
<dbReference type="EC" id="3.2.1.-" evidence="14"/>
<evidence type="ECO:0000256" key="6">
    <source>
        <dbReference type="ARBA" id="ARBA00023157"/>
    </source>
</evidence>
<reference evidence="15 16" key="1">
    <citation type="submission" date="2016-04" db="EMBL/GenBank/DDBJ databases">
        <title>Evolutionary innovation and constraint leading to complex multicellularity in the Ascomycota.</title>
        <authorList>
            <person name="Cisse O."/>
            <person name="Nguyen A."/>
            <person name="Hewitt D.A."/>
            <person name="Jedd G."/>
            <person name="Stajich J.E."/>
        </authorList>
    </citation>
    <scope>NUCLEOTIDE SEQUENCE [LARGE SCALE GENOMIC DNA]</scope>
    <source>
        <strain evidence="15 16">DAH-3</strain>
    </source>
</reference>
<dbReference type="SUPFAM" id="SSF48225">
    <property type="entry name" value="Seven-hairpin glycosidases"/>
    <property type="match status" value="1"/>
</dbReference>
<evidence type="ECO:0000256" key="5">
    <source>
        <dbReference type="ARBA" id="ARBA00022801"/>
    </source>
</evidence>
<feature type="disulfide bond" evidence="13">
    <location>
        <begin position="224"/>
        <end position="253"/>
    </location>
</feature>
<evidence type="ECO:0000256" key="8">
    <source>
        <dbReference type="ARBA" id="ARBA00023295"/>
    </source>
</evidence>
<evidence type="ECO:0000256" key="1">
    <source>
        <dbReference type="ARBA" id="ARBA00001913"/>
    </source>
</evidence>
<dbReference type="STRING" id="1198029.A0A1U7LM67"/>
<dbReference type="GO" id="GO:0005975">
    <property type="term" value="P:carbohydrate metabolic process"/>
    <property type="evidence" value="ECO:0007669"/>
    <property type="project" value="InterPro"/>
</dbReference>
<keyword evidence="7" id="KW-0325">Glycoprotein</keyword>
<keyword evidence="12" id="KW-0106">Calcium</keyword>
<dbReference type="OrthoDB" id="8118055at2759"/>
<feature type="active site" evidence="11">
    <location>
        <position position="159"/>
    </location>
</feature>
<evidence type="ECO:0000313" key="15">
    <source>
        <dbReference type="EMBL" id="OLL23642.1"/>
    </source>
</evidence>
<keyword evidence="8 14" id="KW-0326">Glycosidase</keyword>
<dbReference type="AlphaFoldDB" id="A0A1U7LM67"/>
<dbReference type="GO" id="GO:0016020">
    <property type="term" value="C:membrane"/>
    <property type="evidence" value="ECO:0007669"/>
    <property type="project" value="InterPro"/>
</dbReference>
<comment type="cofactor">
    <cofactor evidence="1 12">
        <name>Ca(2+)</name>
        <dbReference type="ChEBI" id="CHEBI:29108"/>
    </cofactor>
</comment>
<dbReference type="InterPro" id="IPR001382">
    <property type="entry name" value="Glyco_hydro_47"/>
</dbReference>
<proteinExistence type="inferred from homology"/>
<evidence type="ECO:0000256" key="10">
    <source>
        <dbReference type="ARBA" id="ARBA00048605"/>
    </source>
</evidence>
<feature type="active site" evidence="11">
    <location>
        <position position="318"/>
    </location>
</feature>
<comment type="catalytic activity">
    <reaction evidence="10">
        <text>N(4)-(alpha-D-Man-(1-&gt;2)-alpha-D-Man-(1-&gt;2)-alpha-D-Man-(1-&gt;3)-[alpha-D-Man-(1-&gt;2)-alpha-D-Man-(1-&gt;3)-[alpha-D-Man-(1-&gt;2)-alpha-D-Man-(1-&gt;6)]-alpha-D-Man-(1-&gt;6)]-beta-D-Man-(1-&gt;4)-beta-D-GlcNAc-(1-&gt;4)-beta-D-GlcNAc)-L-asparaginyl-[protein] (N-glucan mannose isomer 9A1,2,3B1,2,3) + 4 H2O = N(4)-(alpha-D-Man-(1-&gt;3)-[alpha-D-Man-(1-&gt;3)-[alpha-D-Man-(1-&gt;6)]-alpha-D-Man-(1-&gt;6)]-beta-D-Man-(1-&gt;4)-beta-D-GlcNAc-(1-&gt;4)-beta-D-GlcNAc)-L-asparaginyl-[protein] (N-glucan mannose isomer 5A1,2) + 4 beta-D-mannose</text>
        <dbReference type="Rhea" id="RHEA:56008"/>
        <dbReference type="Rhea" id="RHEA-COMP:14356"/>
        <dbReference type="Rhea" id="RHEA-COMP:14367"/>
        <dbReference type="ChEBI" id="CHEBI:15377"/>
        <dbReference type="ChEBI" id="CHEBI:28563"/>
        <dbReference type="ChEBI" id="CHEBI:59087"/>
        <dbReference type="ChEBI" id="CHEBI:139493"/>
        <dbReference type="EC" id="3.2.1.113"/>
    </reaction>
</comment>
<keyword evidence="6 13" id="KW-1015">Disulfide bond</keyword>
<comment type="caution">
    <text evidence="15">The sequence shown here is derived from an EMBL/GenBank/DDBJ whole genome shotgun (WGS) entry which is preliminary data.</text>
</comment>
<evidence type="ECO:0000256" key="11">
    <source>
        <dbReference type="PIRSR" id="PIRSR601382-1"/>
    </source>
</evidence>
<organism evidence="15 16">
    <name type="scientific">Neolecta irregularis (strain DAH-3)</name>
    <dbReference type="NCBI Taxonomy" id="1198029"/>
    <lineage>
        <taxon>Eukaryota</taxon>
        <taxon>Fungi</taxon>
        <taxon>Dikarya</taxon>
        <taxon>Ascomycota</taxon>
        <taxon>Taphrinomycotina</taxon>
        <taxon>Neolectales</taxon>
        <taxon>Neolectaceae</taxon>
        <taxon>Neolecta</taxon>
    </lineage>
</organism>
<dbReference type="InterPro" id="IPR050749">
    <property type="entry name" value="Glycosyl_Hydrolase_47"/>
</dbReference>
<evidence type="ECO:0000256" key="3">
    <source>
        <dbReference type="ARBA" id="ARBA00007658"/>
    </source>
</evidence>
<comment type="pathway">
    <text evidence="2">Protein modification; protein glycosylation.</text>
</comment>
<keyword evidence="16" id="KW-1185">Reference proteome</keyword>
<dbReference type="Proteomes" id="UP000186594">
    <property type="component" value="Unassembled WGS sequence"/>
</dbReference>
<dbReference type="PANTHER" id="PTHR11742:SF101">
    <property type="entry name" value="MANNOSYL-OLIGOSACCHARIDE ALPHA-1,2-MANNOSIDASE 1B"/>
    <property type="match status" value="1"/>
</dbReference>
<protein>
    <recommendedName>
        <fullName evidence="14">alpha-1,2-Mannosidase</fullName>
        <ecNumber evidence="14">3.2.1.-</ecNumber>
    </recommendedName>
</protein>
<accession>A0A1U7LM67</accession>